<feature type="binding site" evidence="8">
    <location>
        <position position="191"/>
    </location>
    <ligand>
        <name>3',5'-cyclic AMP</name>
        <dbReference type="ChEBI" id="CHEBI:58165"/>
        <label>1</label>
    </ligand>
</feature>
<dbReference type="SUPFAM" id="SSF51206">
    <property type="entry name" value="cAMP-binding domain-like"/>
    <property type="match status" value="2"/>
</dbReference>
<dbReference type="AlphaFoldDB" id="A0AAW1CLF6"/>
<dbReference type="FunFam" id="2.60.120.10:FF:000108">
    <property type="entry name" value="cAMP-dependent protein kinase type II regulatory subunit"/>
    <property type="match status" value="1"/>
</dbReference>
<dbReference type="GO" id="GO:0034236">
    <property type="term" value="F:protein kinase A catalytic subunit binding"/>
    <property type="evidence" value="ECO:0007669"/>
    <property type="project" value="TreeGrafter"/>
</dbReference>
<dbReference type="InterPro" id="IPR014710">
    <property type="entry name" value="RmlC-like_jellyroll"/>
</dbReference>
<dbReference type="Pfam" id="PF00027">
    <property type="entry name" value="cNMP_binding"/>
    <property type="match status" value="2"/>
</dbReference>
<organism evidence="10 11">
    <name type="scientific">Rhynocoris fuscipes</name>
    <dbReference type="NCBI Taxonomy" id="488301"/>
    <lineage>
        <taxon>Eukaryota</taxon>
        <taxon>Metazoa</taxon>
        <taxon>Ecdysozoa</taxon>
        <taxon>Arthropoda</taxon>
        <taxon>Hexapoda</taxon>
        <taxon>Insecta</taxon>
        <taxon>Pterygota</taxon>
        <taxon>Neoptera</taxon>
        <taxon>Paraneoptera</taxon>
        <taxon>Hemiptera</taxon>
        <taxon>Heteroptera</taxon>
        <taxon>Panheteroptera</taxon>
        <taxon>Cimicomorpha</taxon>
        <taxon>Reduviidae</taxon>
        <taxon>Harpactorinae</taxon>
        <taxon>Harpactorini</taxon>
        <taxon>Rhynocoris</taxon>
    </lineage>
</organism>
<keyword evidence="3 8" id="KW-0116">cAMP-binding</keyword>
<keyword evidence="5 8" id="KW-0547">Nucleotide-binding</keyword>
<dbReference type="PANTHER" id="PTHR11635:SF152">
    <property type="entry name" value="CAMP-DEPENDENT PROTEIN KINASE TYPE I REGULATORY SUBUNIT-RELATED"/>
    <property type="match status" value="1"/>
</dbReference>
<dbReference type="InterPro" id="IPR012198">
    <property type="entry name" value="cAMP_dep_PK_reg_su"/>
</dbReference>
<keyword evidence="2" id="KW-0597">Phosphoprotein</keyword>
<dbReference type="PROSITE" id="PS00889">
    <property type="entry name" value="CNMP_BINDING_2"/>
    <property type="match status" value="2"/>
</dbReference>
<dbReference type="PRINTS" id="PR00103">
    <property type="entry name" value="CAMPKINASE"/>
</dbReference>
<feature type="binding site" evidence="8">
    <location>
        <position position="323"/>
    </location>
    <ligand>
        <name>3',5'-cyclic AMP</name>
        <dbReference type="ChEBI" id="CHEBI:58165"/>
        <label>2</label>
    </ligand>
</feature>
<dbReference type="SMART" id="SM00100">
    <property type="entry name" value="cNMP"/>
    <property type="match status" value="2"/>
</dbReference>
<evidence type="ECO:0000256" key="1">
    <source>
        <dbReference type="ARBA" id="ARBA00005753"/>
    </source>
</evidence>
<dbReference type="CDD" id="cd00038">
    <property type="entry name" value="CAP_ED"/>
    <property type="match status" value="2"/>
</dbReference>
<dbReference type="Proteomes" id="UP001461498">
    <property type="component" value="Unassembled WGS sequence"/>
</dbReference>
<evidence type="ECO:0000256" key="5">
    <source>
        <dbReference type="ARBA" id="ARBA00022741"/>
    </source>
</evidence>
<dbReference type="PIRSF" id="PIRSF000548">
    <property type="entry name" value="PK_regulatory"/>
    <property type="match status" value="1"/>
</dbReference>
<dbReference type="GO" id="GO:0005829">
    <property type="term" value="C:cytosol"/>
    <property type="evidence" value="ECO:0007669"/>
    <property type="project" value="TreeGrafter"/>
</dbReference>
<comment type="similarity">
    <text evidence="1">Belongs to the cAMP-dependent kinase regulatory chain family.</text>
</comment>
<keyword evidence="11" id="KW-1185">Reference proteome</keyword>
<comment type="caution">
    <text evidence="10">The sequence shown here is derived from an EMBL/GenBank/DDBJ whole genome shotgun (WGS) entry which is preliminary data.</text>
</comment>
<name>A0AAW1CLF6_9HEMI</name>
<evidence type="ECO:0000256" key="2">
    <source>
        <dbReference type="ARBA" id="ARBA00022553"/>
    </source>
</evidence>
<dbReference type="GO" id="GO:0005952">
    <property type="term" value="C:cAMP-dependent protein kinase complex"/>
    <property type="evidence" value="ECO:0007669"/>
    <property type="project" value="InterPro"/>
</dbReference>
<dbReference type="Gene3D" id="2.60.120.10">
    <property type="entry name" value="Jelly Rolls"/>
    <property type="match status" value="2"/>
</dbReference>
<dbReference type="InterPro" id="IPR050503">
    <property type="entry name" value="cAMP-dep_PK_reg_su-like"/>
</dbReference>
<sequence>MHRQNLGKIPVPEEFRTLLLEFTVTYLMEQPSDVIDFALDYFSRLKEVKNSQPLGRPSSPEDSYSLEEENMIPEKFSIRRKSVFAEAYNPEEDDDDAVKPQIYPKSDEQRQRLAESVKNILLFRSLDQEQIIEVLDAMFIKDVKEGEYIIRQGDDGDNFYVIQNGIYHAYVLDNGQEKLIHTYHNNGSFGELALLYNMPRAASIKAGSDGSLWAMDRQTFRRIVLKSAFKKRKMYESLIECVPMLSALQSYESMNLADALIPKTYQDGECIIKQGDVADGMYFVENGRVKITIIGDNGKEVEIKQIQKGEYFGELALVTHKPRAASAYAIGQVKVAFLDVEAFERLLGPCMIIMQRNINDYETQLVRIFGSKNDLTDMR</sequence>
<dbReference type="GO" id="GO:0004862">
    <property type="term" value="F:cAMP-dependent protein kinase inhibitor activity"/>
    <property type="evidence" value="ECO:0007669"/>
    <property type="project" value="TreeGrafter"/>
</dbReference>
<accession>A0AAW1CLF6</accession>
<dbReference type="PROSITE" id="PS50042">
    <property type="entry name" value="CNMP_BINDING_3"/>
    <property type="match status" value="2"/>
</dbReference>
<evidence type="ECO:0000256" key="4">
    <source>
        <dbReference type="ARBA" id="ARBA00022737"/>
    </source>
</evidence>
<dbReference type="EMBL" id="JAPXFL010000015">
    <property type="protein sequence ID" value="KAK9497070.1"/>
    <property type="molecule type" value="Genomic_DNA"/>
</dbReference>
<feature type="domain" description="Cyclic nucleotide-binding" evidence="9">
    <location>
        <begin position="244"/>
        <end position="364"/>
    </location>
</feature>
<feature type="binding site" evidence="8">
    <location>
        <position position="314"/>
    </location>
    <ligand>
        <name>3',5'-cyclic AMP</name>
        <dbReference type="ChEBI" id="CHEBI:58165"/>
        <label>2</label>
    </ligand>
</feature>
<dbReference type="GO" id="GO:0030552">
    <property type="term" value="F:cAMP binding"/>
    <property type="evidence" value="ECO:0007669"/>
    <property type="project" value="UniProtKB-KW"/>
</dbReference>
<dbReference type="Gene3D" id="1.20.890.10">
    <property type="entry name" value="cAMP-dependent protein kinase regulatory subunit, dimerization-anchoring domain"/>
    <property type="match status" value="1"/>
</dbReference>
<dbReference type="InterPro" id="IPR000595">
    <property type="entry name" value="cNMP-bd_dom"/>
</dbReference>
<feature type="binding site" evidence="8">
    <location>
        <position position="200"/>
    </location>
    <ligand>
        <name>3',5'-cyclic AMP</name>
        <dbReference type="ChEBI" id="CHEBI:58165"/>
        <label>1</label>
    </ligand>
</feature>
<evidence type="ECO:0000313" key="10">
    <source>
        <dbReference type="EMBL" id="KAK9497070.1"/>
    </source>
</evidence>
<dbReference type="SUPFAM" id="SSF47391">
    <property type="entry name" value="Dimerization-anchoring domain of cAMP-dependent PK regulatory subunit"/>
    <property type="match status" value="1"/>
</dbReference>
<evidence type="ECO:0000313" key="11">
    <source>
        <dbReference type="Proteomes" id="UP001461498"/>
    </source>
</evidence>
<keyword evidence="6 8" id="KW-0114">cAMP</keyword>
<dbReference type="PANTHER" id="PTHR11635">
    <property type="entry name" value="CAMP-DEPENDENT PROTEIN KINASE REGULATORY CHAIN"/>
    <property type="match status" value="1"/>
</dbReference>
<dbReference type="InterPro" id="IPR018488">
    <property type="entry name" value="cNMP-bd_CS"/>
</dbReference>
<dbReference type="FunFam" id="2.60.120.10:FF:000017">
    <property type="entry name" value="cAMP-dependent protein kinase type II regulatory subunit"/>
    <property type="match status" value="1"/>
</dbReference>
<protein>
    <recommendedName>
        <fullName evidence="7">cAMP-dependent protein kinase type II regulatory subunit</fullName>
    </recommendedName>
</protein>
<feature type="domain" description="Cyclic nucleotide-binding" evidence="9">
    <location>
        <begin position="122"/>
        <end position="241"/>
    </location>
</feature>
<evidence type="ECO:0000256" key="6">
    <source>
        <dbReference type="ARBA" id="ARBA00023149"/>
    </source>
</evidence>
<dbReference type="InterPro" id="IPR018490">
    <property type="entry name" value="cNMP-bd_dom_sf"/>
</dbReference>
<reference evidence="10 11" key="1">
    <citation type="submission" date="2022-12" db="EMBL/GenBank/DDBJ databases">
        <title>Chromosome-level genome assembly of true bugs.</title>
        <authorList>
            <person name="Ma L."/>
            <person name="Li H."/>
        </authorList>
    </citation>
    <scope>NUCLEOTIDE SEQUENCE [LARGE SCALE GENOMIC DNA]</scope>
    <source>
        <strain evidence="10">Lab_2022b</strain>
    </source>
</reference>
<gene>
    <name evidence="10" type="ORF">O3M35_004449</name>
</gene>
<evidence type="ECO:0000256" key="7">
    <source>
        <dbReference type="ARBA" id="ARBA00067959"/>
    </source>
</evidence>
<evidence type="ECO:0000256" key="3">
    <source>
        <dbReference type="ARBA" id="ARBA00022566"/>
    </source>
</evidence>
<dbReference type="InterPro" id="IPR003117">
    <property type="entry name" value="cAMP_dep_PK_reg_su_I/II_a/b"/>
</dbReference>
<proteinExistence type="inferred from homology"/>
<dbReference type="SMART" id="SM00394">
    <property type="entry name" value="RIIa"/>
    <property type="match status" value="1"/>
</dbReference>
<dbReference type="Pfam" id="PF02197">
    <property type="entry name" value="RIIa"/>
    <property type="match status" value="1"/>
</dbReference>
<evidence type="ECO:0000256" key="8">
    <source>
        <dbReference type="PIRSR" id="PIRSR000548-1"/>
    </source>
</evidence>
<keyword evidence="4" id="KW-0677">Repeat</keyword>
<dbReference type="PROSITE" id="PS00888">
    <property type="entry name" value="CNMP_BINDING_1"/>
    <property type="match status" value="2"/>
</dbReference>
<evidence type="ECO:0000259" key="9">
    <source>
        <dbReference type="PROSITE" id="PS50042"/>
    </source>
</evidence>
<dbReference type="CDD" id="cd12099">
    <property type="entry name" value="DD_RII_PKA"/>
    <property type="match status" value="1"/>
</dbReference>